<name>A0A8J9VSM4_BRALA</name>
<dbReference type="Proteomes" id="UP000838412">
    <property type="component" value="Chromosome 11"/>
</dbReference>
<reference evidence="16" key="1">
    <citation type="submission" date="2022-01" db="EMBL/GenBank/DDBJ databases">
        <authorList>
            <person name="Braso-Vives M."/>
        </authorList>
    </citation>
    <scope>NUCLEOTIDE SEQUENCE</scope>
</reference>
<evidence type="ECO:0000256" key="11">
    <source>
        <dbReference type="ARBA" id="ARBA00023224"/>
    </source>
</evidence>
<dbReference type="Gene3D" id="1.20.1070.10">
    <property type="entry name" value="Rhodopsin 7-helix transmembrane proteins"/>
    <property type="match status" value="1"/>
</dbReference>
<dbReference type="PANTHER" id="PTHR22752:SF10">
    <property type="entry name" value="G-PROTEIN COUPLED RECEPTOR 161"/>
    <property type="match status" value="1"/>
</dbReference>
<dbReference type="PROSITE" id="PS00237">
    <property type="entry name" value="G_PROTEIN_RECEP_F1_1"/>
    <property type="match status" value="1"/>
</dbReference>
<evidence type="ECO:0000256" key="5">
    <source>
        <dbReference type="ARBA" id="ARBA00022989"/>
    </source>
</evidence>
<dbReference type="GO" id="GO:0005768">
    <property type="term" value="C:endosome"/>
    <property type="evidence" value="ECO:0007669"/>
    <property type="project" value="TreeGrafter"/>
</dbReference>
<dbReference type="GO" id="GO:0004930">
    <property type="term" value="F:G protein-coupled receptor activity"/>
    <property type="evidence" value="ECO:0007669"/>
    <property type="project" value="UniProtKB-KW"/>
</dbReference>
<feature type="compositionally biased region" description="Basic and acidic residues" evidence="14">
    <location>
        <begin position="430"/>
        <end position="443"/>
    </location>
</feature>
<keyword evidence="10" id="KW-0325">Glycoprotein</keyword>
<evidence type="ECO:0000256" key="2">
    <source>
        <dbReference type="ARBA" id="ARBA00022473"/>
    </source>
</evidence>
<feature type="transmembrane region" description="Helical" evidence="15">
    <location>
        <begin position="212"/>
        <end position="235"/>
    </location>
</feature>
<dbReference type="PRINTS" id="PR00237">
    <property type="entry name" value="GPCRRHODOPSN"/>
</dbReference>
<evidence type="ECO:0000256" key="3">
    <source>
        <dbReference type="ARBA" id="ARBA00022475"/>
    </source>
</evidence>
<evidence type="ECO:0000313" key="16">
    <source>
        <dbReference type="EMBL" id="CAH1239997.1"/>
    </source>
</evidence>
<keyword evidence="9 13" id="KW-0675">Receptor</keyword>
<dbReference type="OrthoDB" id="10071887at2759"/>
<evidence type="ECO:0000256" key="14">
    <source>
        <dbReference type="SAM" id="MobiDB-lite"/>
    </source>
</evidence>
<organism evidence="16 17">
    <name type="scientific">Branchiostoma lanceolatum</name>
    <name type="common">Common lancelet</name>
    <name type="synonym">Amphioxus lanceolatum</name>
    <dbReference type="NCBI Taxonomy" id="7740"/>
    <lineage>
        <taxon>Eukaryota</taxon>
        <taxon>Metazoa</taxon>
        <taxon>Chordata</taxon>
        <taxon>Cephalochordata</taxon>
        <taxon>Leptocardii</taxon>
        <taxon>Amphioxiformes</taxon>
        <taxon>Branchiostomatidae</taxon>
        <taxon>Branchiostoma</taxon>
    </lineage>
</organism>
<feature type="region of interest" description="Disordered" evidence="14">
    <location>
        <begin position="430"/>
        <end position="455"/>
    </location>
</feature>
<feature type="transmembrane region" description="Helical" evidence="15">
    <location>
        <begin position="53"/>
        <end position="74"/>
    </location>
</feature>
<comment type="similarity">
    <text evidence="13">Belongs to the G-protein coupled receptor 1 family.</text>
</comment>
<keyword evidence="4 13" id="KW-0812">Transmembrane</keyword>
<keyword evidence="7 15" id="KW-0472">Membrane</keyword>
<feature type="transmembrane region" description="Helical" evidence="15">
    <location>
        <begin position="309"/>
        <end position="326"/>
    </location>
</feature>
<proteinExistence type="inferred from homology"/>
<keyword evidence="5 15" id="KW-1133">Transmembrane helix</keyword>
<sequence length="455" mass="49666">MADDNEHDNIANGSLSLWMPPNTSVYDAAATSALVNSMDGLNTGLAATVGRSVVLAVVLLLSLVGNMLVCYVFVRKPVILADVGHRFVLNLACCDIGITLLVIPFSLTSSIYNQWVFGTEWCQGQGFIGNLLFCASILTLAVVSVDRFSAILRPLQYNSTFTSRWSVGVIAAVWVVSACVALPPLVGWGRYGYQGAKFHCTLSWLEDENISYAPFLIVVAGAVPIVVMLFSYGWIGQTAFSHRRRLNRIQPHSCKVTGGPAYRRQDCKAARTIFCITAGFVVCWVPYLVVTGVELGGMEVPAEVETTAVWLRFIACVINPFIYGYMNRMIRKTVWRLFKRKAVDQGTTTTVVGTDDLWNSATAAPAQLAATNTQTSRLSAVNLIKERAETDRPVGEEAGVSGFRRTDTVVRFADEAETIVSAAIEESSLDREVSDDVTLRQEDLPGVPQPTPSEE</sequence>
<feature type="transmembrane region" description="Helical" evidence="15">
    <location>
        <begin position="86"/>
        <end position="107"/>
    </location>
</feature>
<dbReference type="EMBL" id="OV696696">
    <property type="protein sequence ID" value="CAH1239997.1"/>
    <property type="molecule type" value="Genomic_DNA"/>
</dbReference>
<evidence type="ECO:0000256" key="4">
    <source>
        <dbReference type="ARBA" id="ARBA00022692"/>
    </source>
</evidence>
<evidence type="ECO:0000256" key="7">
    <source>
        <dbReference type="ARBA" id="ARBA00023136"/>
    </source>
</evidence>
<evidence type="ECO:0000256" key="6">
    <source>
        <dbReference type="ARBA" id="ARBA00023040"/>
    </source>
</evidence>
<evidence type="ECO:0000256" key="15">
    <source>
        <dbReference type="SAM" id="Phobius"/>
    </source>
</evidence>
<dbReference type="GO" id="GO:0060170">
    <property type="term" value="C:ciliary membrane"/>
    <property type="evidence" value="ECO:0007669"/>
    <property type="project" value="UniProtKB-SubCell"/>
</dbReference>
<keyword evidence="8" id="KW-1015">Disulfide bond</keyword>
<dbReference type="InterPro" id="IPR000276">
    <property type="entry name" value="GPCR_Rhodpsn"/>
</dbReference>
<comment type="subcellular location">
    <subcellularLocation>
        <location evidence="1">Cell projection</location>
        <location evidence="1">Cilium membrane</location>
        <topology evidence="1">Multi-pass membrane protein</topology>
    </subcellularLocation>
</comment>
<evidence type="ECO:0000256" key="12">
    <source>
        <dbReference type="ARBA" id="ARBA00023273"/>
    </source>
</evidence>
<evidence type="ECO:0000313" key="17">
    <source>
        <dbReference type="Proteomes" id="UP000838412"/>
    </source>
</evidence>
<dbReference type="AlphaFoldDB" id="A0A8J9VSM4"/>
<evidence type="ECO:0000256" key="9">
    <source>
        <dbReference type="ARBA" id="ARBA00023170"/>
    </source>
</evidence>
<keyword evidence="2" id="KW-0217">Developmental protein</keyword>
<dbReference type="Pfam" id="PF00001">
    <property type="entry name" value="7tm_1"/>
    <property type="match status" value="1"/>
</dbReference>
<accession>A0A8J9VSM4</accession>
<dbReference type="PANTHER" id="PTHR22752">
    <property type="entry name" value="G PROTEIN-COUPLED RECEPTOR"/>
    <property type="match status" value="1"/>
</dbReference>
<dbReference type="CDD" id="cd00637">
    <property type="entry name" value="7tm_classA_rhodopsin-like"/>
    <property type="match status" value="1"/>
</dbReference>
<feature type="transmembrane region" description="Helical" evidence="15">
    <location>
        <begin position="127"/>
        <end position="145"/>
    </location>
</feature>
<keyword evidence="11 13" id="KW-0807">Transducer</keyword>
<protein>
    <submittedName>
        <fullName evidence="16">HTR7 protein</fullName>
    </submittedName>
</protein>
<evidence type="ECO:0000256" key="1">
    <source>
        <dbReference type="ARBA" id="ARBA00004272"/>
    </source>
</evidence>
<feature type="transmembrane region" description="Helical" evidence="15">
    <location>
        <begin position="165"/>
        <end position="186"/>
    </location>
</feature>
<gene>
    <name evidence="16" type="primary">HTR7</name>
    <name evidence="16" type="ORF">BLAG_LOCUS4105</name>
</gene>
<keyword evidence="6 13" id="KW-0297">G-protein coupled receptor</keyword>
<evidence type="ECO:0000256" key="10">
    <source>
        <dbReference type="ARBA" id="ARBA00023180"/>
    </source>
</evidence>
<feature type="transmembrane region" description="Helical" evidence="15">
    <location>
        <begin position="269"/>
        <end position="289"/>
    </location>
</feature>
<evidence type="ECO:0000256" key="8">
    <source>
        <dbReference type="ARBA" id="ARBA00023157"/>
    </source>
</evidence>
<keyword evidence="17" id="KW-1185">Reference proteome</keyword>
<evidence type="ECO:0000256" key="13">
    <source>
        <dbReference type="RuleBase" id="RU000688"/>
    </source>
</evidence>
<dbReference type="SUPFAM" id="SSF81321">
    <property type="entry name" value="Family A G protein-coupled receptor-like"/>
    <property type="match status" value="1"/>
</dbReference>
<keyword evidence="12" id="KW-0966">Cell projection</keyword>
<keyword evidence="3" id="KW-1003">Cell membrane</keyword>